<comment type="caution">
    <text evidence="1">The sequence shown here is derived from an EMBL/GenBank/DDBJ whole genome shotgun (WGS) entry which is preliminary data.</text>
</comment>
<proteinExistence type="predicted"/>
<dbReference type="Proteomes" id="UP000886998">
    <property type="component" value="Unassembled WGS sequence"/>
</dbReference>
<keyword evidence="2" id="KW-1185">Reference proteome</keyword>
<evidence type="ECO:0000313" key="1">
    <source>
        <dbReference type="EMBL" id="GFY39196.1"/>
    </source>
</evidence>
<protein>
    <submittedName>
        <fullName evidence="1">Uncharacterized protein</fullName>
    </submittedName>
</protein>
<name>A0A8X7BNY8_9ARAC</name>
<dbReference type="EMBL" id="BMAV01001251">
    <property type="protein sequence ID" value="GFY39196.1"/>
    <property type="molecule type" value="Genomic_DNA"/>
</dbReference>
<evidence type="ECO:0000313" key="2">
    <source>
        <dbReference type="Proteomes" id="UP000886998"/>
    </source>
</evidence>
<gene>
    <name evidence="1" type="ORF">TNIN_249721</name>
</gene>
<reference evidence="1" key="1">
    <citation type="submission" date="2020-08" db="EMBL/GenBank/DDBJ databases">
        <title>Multicomponent nature underlies the extraordinary mechanical properties of spider dragline silk.</title>
        <authorList>
            <person name="Kono N."/>
            <person name="Nakamura H."/>
            <person name="Mori M."/>
            <person name="Yoshida Y."/>
            <person name="Ohtoshi R."/>
            <person name="Malay A.D."/>
            <person name="Moran D.A.P."/>
            <person name="Tomita M."/>
            <person name="Numata K."/>
            <person name="Arakawa K."/>
        </authorList>
    </citation>
    <scope>NUCLEOTIDE SEQUENCE</scope>
</reference>
<sequence>MKKKSSFNLTHGCVGDGKTVRFAVWLDRQSPPIPPDLEPSDFHLFGNWKKFVSVKHIACNGGVERVSVLDEYLHKHSWKELRCWRNTGPRVLNSKEIM</sequence>
<dbReference type="AlphaFoldDB" id="A0A8X7BNY8"/>
<organism evidence="1 2">
    <name type="scientific">Trichonephila inaurata madagascariensis</name>
    <dbReference type="NCBI Taxonomy" id="2747483"/>
    <lineage>
        <taxon>Eukaryota</taxon>
        <taxon>Metazoa</taxon>
        <taxon>Ecdysozoa</taxon>
        <taxon>Arthropoda</taxon>
        <taxon>Chelicerata</taxon>
        <taxon>Arachnida</taxon>
        <taxon>Araneae</taxon>
        <taxon>Araneomorphae</taxon>
        <taxon>Entelegynae</taxon>
        <taxon>Araneoidea</taxon>
        <taxon>Nephilidae</taxon>
        <taxon>Trichonephila</taxon>
        <taxon>Trichonephila inaurata</taxon>
    </lineage>
</organism>
<accession>A0A8X7BNY8</accession>